<dbReference type="Pfam" id="PF12728">
    <property type="entry name" value="HTH_17"/>
    <property type="match status" value="1"/>
</dbReference>
<evidence type="ECO:0000259" key="1">
    <source>
        <dbReference type="Pfam" id="PF12728"/>
    </source>
</evidence>
<dbReference type="AlphaFoldDB" id="A0A561Q2U5"/>
<proteinExistence type="predicted"/>
<gene>
    <name evidence="2" type="ORF">FHW36_101595</name>
</gene>
<reference evidence="2 3" key="1">
    <citation type="submission" date="2019-06" db="EMBL/GenBank/DDBJ databases">
        <title>Sorghum-associated microbial communities from plants grown in Nebraska, USA.</title>
        <authorList>
            <person name="Schachtman D."/>
        </authorList>
    </citation>
    <scope>NUCLEOTIDE SEQUENCE [LARGE SCALE GENOMIC DNA]</scope>
    <source>
        <strain evidence="2 3">1209</strain>
    </source>
</reference>
<evidence type="ECO:0000313" key="2">
    <source>
        <dbReference type="EMBL" id="TWF44674.1"/>
    </source>
</evidence>
<comment type="caution">
    <text evidence="2">The sequence shown here is derived from an EMBL/GenBank/DDBJ whole genome shotgun (WGS) entry which is preliminary data.</text>
</comment>
<dbReference type="InterPro" id="IPR041657">
    <property type="entry name" value="HTH_17"/>
</dbReference>
<organism evidence="2 3">
    <name type="scientific">Chitinophaga polysaccharea</name>
    <dbReference type="NCBI Taxonomy" id="1293035"/>
    <lineage>
        <taxon>Bacteria</taxon>
        <taxon>Pseudomonadati</taxon>
        <taxon>Bacteroidota</taxon>
        <taxon>Chitinophagia</taxon>
        <taxon>Chitinophagales</taxon>
        <taxon>Chitinophagaceae</taxon>
        <taxon>Chitinophaga</taxon>
    </lineage>
</organism>
<feature type="domain" description="Helix-turn-helix" evidence="1">
    <location>
        <begin position="44"/>
        <end position="92"/>
    </location>
</feature>
<keyword evidence="3" id="KW-1185">Reference proteome</keyword>
<dbReference type="EMBL" id="VIWO01000001">
    <property type="protein sequence ID" value="TWF44674.1"/>
    <property type="molecule type" value="Genomic_DNA"/>
</dbReference>
<protein>
    <submittedName>
        <fullName evidence="2">Helix-turn-helix protein</fullName>
    </submittedName>
</protein>
<name>A0A561Q2U5_9BACT</name>
<evidence type="ECO:0000313" key="3">
    <source>
        <dbReference type="Proteomes" id="UP000320811"/>
    </source>
</evidence>
<sequence length="126" mass="14455">MMNRRSMKEVLQGILVRLELIEQKLDKLQKAPEPLQHYLAAEQLLSAKETAAYLHLSVARIYCLVCEGRLKPLQRKKRGRILFSQSLLDDYLSVNPITVSDFIILQSMFVNKKVCPNNSIQIGIVM</sequence>
<dbReference type="Proteomes" id="UP000320811">
    <property type="component" value="Unassembled WGS sequence"/>
</dbReference>
<accession>A0A561Q2U5</accession>